<dbReference type="SUPFAM" id="SSF52540">
    <property type="entry name" value="P-loop containing nucleoside triphosphate hydrolases"/>
    <property type="match status" value="1"/>
</dbReference>
<dbReference type="InterPro" id="IPR001650">
    <property type="entry name" value="Helicase_C-like"/>
</dbReference>
<dbReference type="EMBL" id="CACRXK020000883">
    <property type="protein sequence ID" value="CAB3985531.1"/>
    <property type="molecule type" value="Genomic_DNA"/>
</dbReference>
<keyword evidence="2" id="KW-0238">DNA-binding</keyword>
<proteinExistence type="inferred from homology"/>
<dbReference type="Gene3D" id="3.40.50.300">
    <property type="entry name" value="P-loop containing nucleotide triphosphate hydrolases"/>
    <property type="match status" value="2"/>
</dbReference>
<dbReference type="Pfam" id="PF00271">
    <property type="entry name" value="Helicase_C"/>
    <property type="match status" value="1"/>
</dbReference>
<evidence type="ECO:0000256" key="2">
    <source>
        <dbReference type="ARBA" id="ARBA00023125"/>
    </source>
</evidence>
<reference evidence="8" key="1">
    <citation type="submission" date="2020-04" db="EMBL/GenBank/DDBJ databases">
        <authorList>
            <person name="Alioto T."/>
            <person name="Alioto T."/>
            <person name="Gomez Garrido J."/>
        </authorList>
    </citation>
    <scope>NUCLEOTIDE SEQUENCE</scope>
    <source>
        <strain evidence="8">A484AB</strain>
    </source>
</reference>
<evidence type="ECO:0000256" key="3">
    <source>
        <dbReference type="ARBA" id="ARBA00023235"/>
    </source>
</evidence>
<dbReference type="PROSITE" id="PS51192">
    <property type="entry name" value="HELICASE_ATP_BIND_1"/>
    <property type="match status" value="1"/>
</dbReference>
<dbReference type="GO" id="GO:0043138">
    <property type="term" value="F:3'-5' DNA helicase activity"/>
    <property type="evidence" value="ECO:0007669"/>
    <property type="project" value="UniProtKB-EC"/>
</dbReference>
<comment type="similarity">
    <text evidence="1">Belongs to the helicase family. RecQ subfamily.</text>
</comment>
<dbReference type="AlphaFoldDB" id="A0A6S7GL26"/>
<sequence>MDDQVAHLTSLGISAVNISSCMEEDCDGVEAGEYSIVYGTPEAWILNPRWRNMLNSKVYSTRLCALAVDEAHVIRQWGISQDNKKAAFREAYSKLYELRSLAPNVPVIALTATATHLTKECILSILCMNDCSKIEESPNKLNVSYAVECMHKDTELEFYFTWLADELKSKEKQCERTIIYCQTIEQCSIIYATLKGILGNYMFAREDKSVLMEMLHSCTPEDNKKCILESFQNVNGTIRILVATIAFGMGVDCKAVHRVIHYGPSKTIEAYVQETGRAGRDGVQSRTFILYHGILLNHVDMNIKSFVKTKDCRRKTLLNHFEADCKLPLYLHLCCDNCASICECGQADCGQYTKYPITDCYKDVLFSGRKREVSNEQKKLIENALIQYQKKLLIELANTTAKAEIKTLTNIRLMLGFSEHQITQVLNSIDQIFTMSDVCSAVEIWDKRHAEKILNIINSVFGDLLVHEHLHDSRGESVLDMYEFDDELLDDWQEILQDNDMFDMIVENLSLSQLQDSLIDERDMSSDSQDEEIIVSVLK</sequence>
<protein>
    <recommendedName>
        <fullName evidence="6">DNA 3'-5' helicase</fullName>
        <ecNumber evidence="6">5.6.2.4</ecNumber>
    </recommendedName>
    <alternativeName>
        <fullName evidence="7">DNA 3'-5' helicase BLM</fullName>
    </alternativeName>
</protein>
<dbReference type="OrthoDB" id="5973611at2759"/>
<evidence type="ECO:0000256" key="1">
    <source>
        <dbReference type="ARBA" id="ARBA00005446"/>
    </source>
</evidence>
<dbReference type="GO" id="GO:0009378">
    <property type="term" value="F:four-way junction helicase activity"/>
    <property type="evidence" value="ECO:0007669"/>
    <property type="project" value="TreeGrafter"/>
</dbReference>
<evidence type="ECO:0000256" key="6">
    <source>
        <dbReference type="ARBA" id="ARBA00034808"/>
    </source>
</evidence>
<evidence type="ECO:0000256" key="7">
    <source>
        <dbReference type="ARBA" id="ARBA00044542"/>
    </source>
</evidence>
<dbReference type="PANTHER" id="PTHR13710:SF153">
    <property type="entry name" value="RECQ-LIKE DNA HELICASE BLM"/>
    <property type="match status" value="1"/>
</dbReference>
<dbReference type="GO" id="GO:0005694">
    <property type="term" value="C:chromosome"/>
    <property type="evidence" value="ECO:0007669"/>
    <property type="project" value="TreeGrafter"/>
</dbReference>
<dbReference type="GO" id="GO:0000724">
    <property type="term" value="P:double-strand break repair via homologous recombination"/>
    <property type="evidence" value="ECO:0007669"/>
    <property type="project" value="TreeGrafter"/>
</dbReference>
<dbReference type="InterPro" id="IPR027417">
    <property type="entry name" value="P-loop_NTPase"/>
</dbReference>
<dbReference type="InterPro" id="IPR014001">
    <property type="entry name" value="Helicase_ATP-bd"/>
</dbReference>
<dbReference type="GO" id="GO:0005737">
    <property type="term" value="C:cytoplasm"/>
    <property type="evidence" value="ECO:0007669"/>
    <property type="project" value="TreeGrafter"/>
</dbReference>
<dbReference type="SMART" id="SM00490">
    <property type="entry name" value="HELICc"/>
    <property type="match status" value="1"/>
</dbReference>
<dbReference type="GO" id="GO:0005634">
    <property type="term" value="C:nucleus"/>
    <property type="evidence" value="ECO:0007669"/>
    <property type="project" value="TreeGrafter"/>
</dbReference>
<accession>A0A6S7GL26</accession>
<evidence type="ECO:0000256" key="4">
    <source>
        <dbReference type="ARBA" id="ARBA00023242"/>
    </source>
</evidence>
<keyword evidence="9" id="KW-1185">Reference proteome</keyword>
<dbReference type="GO" id="GO:0003677">
    <property type="term" value="F:DNA binding"/>
    <property type="evidence" value="ECO:0007669"/>
    <property type="project" value="UniProtKB-KW"/>
</dbReference>
<evidence type="ECO:0000313" key="8">
    <source>
        <dbReference type="EMBL" id="CAB3985531.1"/>
    </source>
</evidence>
<name>A0A6S7GL26_PARCT</name>
<evidence type="ECO:0000313" key="9">
    <source>
        <dbReference type="Proteomes" id="UP001152795"/>
    </source>
</evidence>
<keyword evidence="4" id="KW-0539">Nucleus</keyword>
<comment type="caution">
    <text evidence="8">The sequence shown here is derived from an EMBL/GenBank/DDBJ whole genome shotgun (WGS) entry which is preliminary data.</text>
</comment>
<dbReference type="FunFam" id="3.40.50.300:FF:002847">
    <property type="entry name" value="Predicted protein"/>
    <property type="match status" value="1"/>
</dbReference>
<organism evidence="8 9">
    <name type="scientific">Paramuricea clavata</name>
    <name type="common">Red gorgonian</name>
    <name type="synonym">Violescent sea-whip</name>
    <dbReference type="NCBI Taxonomy" id="317549"/>
    <lineage>
        <taxon>Eukaryota</taxon>
        <taxon>Metazoa</taxon>
        <taxon>Cnidaria</taxon>
        <taxon>Anthozoa</taxon>
        <taxon>Octocorallia</taxon>
        <taxon>Malacalcyonacea</taxon>
        <taxon>Plexauridae</taxon>
        <taxon>Paramuricea</taxon>
    </lineage>
</organism>
<dbReference type="EC" id="5.6.2.4" evidence="6"/>
<keyword evidence="3" id="KW-0413">Isomerase</keyword>
<dbReference type="PANTHER" id="PTHR13710">
    <property type="entry name" value="DNA HELICASE RECQ FAMILY MEMBER"/>
    <property type="match status" value="1"/>
</dbReference>
<dbReference type="PROSITE" id="PS51194">
    <property type="entry name" value="HELICASE_CTER"/>
    <property type="match status" value="1"/>
</dbReference>
<dbReference type="Proteomes" id="UP001152795">
    <property type="component" value="Unassembled WGS sequence"/>
</dbReference>
<gene>
    <name evidence="8" type="ORF">PACLA_8A012760</name>
</gene>
<comment type="catalytic activity">
    <reaction evidence="5">
        <text>Couples ATP hydrolysis with the unwinding of duplex DNA by translocating in the 3'-5' direction.</text>
        <dbReference type="EC" id="5.6.2.4"/>
    </reaction>
</comment>
<evidence type="ECO:0000256" key="5">
    <source>
        <dbReference type="ARBA" id="ARBA00034617"/>
    </source>
</evidence>